<dbReference type="EMBL" id="BJUZ01000002">
    <property type="protein sequence ID" value="GEK93979.1"/>
    <property type="molecule type" value="Genomic_DNA"/>
</dbReference>
<protein>
    <submittedName>
        <fullName evidence="3">Purine nucleoside permease</fullName>
    </submittedName>
</protein>
<dbReference type="PANTHER" id="PTHR38643:SF1">
    <property type="entry name" value="PURINE NUCLEOSIDE PERMEASE C285.05-RELATED"/>
    <property type="match status" value="1"/>
</dbReference>
<accession>A0A511B0J7</accession>
<evidence type="ECO:0000313" key="4">
    <source>
        <dbReference type="Proteomes" id="UP000321230"/>
    </source>
</evidence>
<evidence type="ECO:0000256" key="1">
    <source>
        <dbReference type="SAM" id="MobiDB-lite"/>
    </source>
</evidence>
<dbReference type="PIRSF" id="PIRSF013171">
    <property type="entry name" value="Pur_nuclsid_perm"/>
    <property type="match status" value="1"/>
</dbReference>
<dbReference type="PANTHER" id="PTHR38643">
    <property type="entry name" value="PURINE NUCLEOSIDE PERMEASE C285.05-RELATED"/>
    <property type="match status" value="1"/>
</dbReference>
<dbReference type="GO" id="GO:0055085">
    <property type="term" value="P:transmembrane transport"/>
    <property type="evidence" value="ECO:0007669"/>
    <property type="project" value="InterPro"/>
</dbReference>
<proteinExistence type="predicted"/>
<gene>
    <name evidence="3" type="ORF">GWA01_17490</name>
</gene>
<name>A0A511B0J7_9PROT</name>
<dbReference type="AlphaFoldDB" id="A0A511B0J7"/>
<reference evidence="3 4" key="1">
    <citation type="submission" date="2019-07" db="EMBL/GenBank/DDBJ databases">
        <title>Whole genome shotgun sequence of Gluconobacter wancherniae NBRC 103581.</title>
        <authorList>
            <person name="Hosoyama A."/>
            <person name="Uohara A."/>
            <person name="Ohji S."/>
            <person name="Ichikawa N."/>
        </authorList>
    </citation>
    <scope>NUCLEOTIDE SEQUENCE [LARGE SCALE GENOMIC DNA]</scope>
    <source>
        <strain evidence="3 4">NBRC 103581</strain>
    </source>
</reference>
<evidence type="ECO:0000256" key="2">
    <source>
        <dbReference type="SAM" id="SignalP"/>
    </source>
</evidence>
<dbReference type="InterPro" id="IPR009486">
    <property type="entry name" value="Pur_nuclsid_perm"/>
</dbReference>
<organism evidence="3 4">
    <name type="scientific">Gluconobacter wancherniae NBRC 103581</name>
    <dbReference type="NCBI Taxonomy" id="656744"/>
    <lineage>
        <taxon>Bacteria</taxon>
        <taxon>Pseudomonadati</taxon>
        <taxon>Pseudomonadota</taxon>
        <taxon>Alphaproteobacteria</taxon>
        <taxon>Acetobacterales</taxon>
        <taxon>Acetobacteraceae</taxon>
        <taxon>Gluconobacter</taxon>
    </lineage>
</organism>
<feature type="region of interest" description="Disordered" evidence="1">
    <location>
        <begin position="160"/>
        <end position="180"/>
    </location>
</feature>
<dbReference type="Pfam" id="PF06516">
    <property type="entry name" value="NUP"/>
    <property type="match status" value="1"/>
</dbReference>
<comment type="caution">
    <text evidence="3">The sequence shown here is derived from an EMBL/GenBank/DDBJ whole genome shotgun (WGS) entry which is preliminary data.</text>
</comment>
<sequence>MKFFHALSCATFMTLCAGNISAHAKSKPIPVRVVVVTTFEIGKDTGDTPGEFQNWVEKLPLSREIPAPGTDHDVMRYNPELHVLGIASGEGPEHMASAITALALDPRFDLRHAYFVLAGIGGIDPNFGPVSAAVWAPRVINGGLAHLIDPREIPKSWPDGFTPVQGSTPDEKPRPPLHSGMGDVAYTLDPQLVQWAYGLTKNVALPDSPELRAARARYVGFPAAQKPASVMLGDTISGETFWVGALMNKWAERWVSYWTDGQGTMATTAEEDIAFCQALALQGKAGRVDPKRALILRTASNYDMPPNGESAAELLAAEAHEQGFSGFIPAVNAAYTVGSVVVRNIATNWDRYEKTMPGAQ</sequence>
<evidence type="ECO:0000313" key="3">
    <source>
        <dbReference type="EMBL" id="GEK93979.1"/>
    </source>
</evidence>
<dbReference type="Proteomes" id="UP000321230">
    <property type="component" value="Unassembled WGS sequence"/>
</dbReference>
<keyword evidence="4" id="KW-1185">Reference proteome</keyword>
<feature type="signal peptide" evidence="2">
    <location>
        <begin position="1"/>
        <end position="24"/>
    </location>
</feature>
<keyword evidence="2" id="KW-0732">Signal</keyword>
<feature type="chain" id="PRO_5022100714" evidence="2">
    <location>
        <begin position="25"/>
        <end position="360"/>
    </location>
</feature>